<dbReference type="Pfam" id="PF08357">
    <property type="entry name" value="SEFIR"/>
    <property type="match status" value="1"/>
</dbReference>
<dbReference type="EMBL" id="JAODUO010000817">
    <property type="protein sequence ID" value="KAK2174234.1"/>
    <property type="molecule type" value="Genomic_DNA"/>
</dbReference>
<dbReference type="GO" id="GO:0007165">
    <property type="term" value="P:signal transduction"/>
    <property type="evidence" value="ECO:0007669"/>
    <property type="project" value="InterPro"/>
</dbReference>
<dbReference type="InterPro" id="IPR013568">
    <property type="entry name" value="SEFIR_dom"/>
</dbReference>
<dbReference type="PANTHER" id="PTHR34257:SF2">
    <property type="entry name" value="E3 UBIQUITIN LIGASE TRAF3IP2"/>
    <property type="match status" value="1"/>
</dbReference>
<dbReference type="SUPFAM" id="SSF47986">
    <property type="entry name" value="DEATH domain"/>
    <property type="match status" value="1"/>
</dbReference>
<dbReference type="InterPro" id="IPR000488">
    <property type="entry name" value="Death_dom"/>
</dbReference>
<dbReference type="PROSITE" id="PS50017">
    <property type="entry name" value="DEATH_DOMAIN"/>
    <property type="match status" value="1"/>
</dbReference>
<dbReference type="Gene3D" id="3.40.50.11530">
    <property type="match status" value="1"/>
</dbReference>
<evidence type="ECO:0000313" key="4">
    <source>
        <dbReference type="EMBL" id="KAK2174234.1"/>
    </source>
</evidence>
<proteinExistence type="predicted"/>
<evidence type="ECO:0000313" key="5">
    <source>
        <dbReference type="Proteomes" id="UP001209878"/>
    </source>
</evidence>
<comment type="caution">
    <text evidence="4">The sequence shown here is derived from an EMBL/GenBank/DDBJ whole genome shotgun (WGS) entry which is preliminary data.</text>
</comment>
<dbReference type="GO" id="GO:0043123">
    <property type="term" value="P:positive regulation of canonical NF-kappaB signal transduction"/>
    <property type="evidence" value="ECO:0007669"/>
    <property type="project" value="TreeGrafter"/>
</dbReference>
<evidence type="ECO:0000256" key="1">
    <source>
        <dbReference type="SAM" id="MobiDB-lite"/>
    </source>
</evidence>
<dbReference type="SMART" id="SM00005">
    <property type="entry name" value="DEATH"/>
    <property type="match status" value="1"/>
</dbReference>
<feature type="domain" description="SEFIR" evidence="3">
    <location>
        <begin position="331"/>
        <end position="469"/>
    </location>
</feature>
<organism evidence="4 5">
    <name type="scientific">Ridgeia piscesae</name>
    <name type="common">Tubeworm</name>
    <dbReference type="NCBI Taxonomy" id="27915"/>
    <lineage>
        <taxon>Eukaryota</taxon>
        <taxon>Metazoa</taxon>
        <taxon>Spiralia</taxon>
        <taxon>Lophotrochozoa</taxon>
        <taxon>Annelida</taxon>
        <taxon>Polychaeta</taxon>
        <taxon>Sedentaria</taxon>
        <taxon>Canalipalpata</taxon>
        <taxon>Sabellida</taxon>
        <taxon>Siboglinidae</taxon>
        <taxon>Ridgeia</taxon>
    </lineage>
</organism>
<sequence length="508" mass="57960">MDEMQAAGEDSPKGGGQNDKKVLNIPFEHVSRTIREELAMLMDPSGRNDWHSLAETLGFTAKQINWIPSRRMAETRGSDTLMMLQDFCRKDSSKDTSVGVVMEALETIGRQDALRVLTKHLNEIEDSYKKYCQRKTPSRQAVSDSEPAFRCNGLPPTRIKDRRCSEPMEVADSFTSPIDGDVGANVTLDHDYDGMNSTASRKSWLCRKCISSTGPSSWSYKGLESEQCSRCSRQLSSQNRDCHKGSHSLNYARNGMCIPKREGNSLPHERTCMQVHHPQCYRAVSPERSLTYPRCKAEQHTHLRSPNNALTPWPSADARMLTGPFHQATTYARVFVTYSSESHKHMQMVLSLCKCLKDNHFPCSLDETAEHFDAGEKHLWVNEKFTSADFVLVCITQKYLDDIHGSQSSRQSLSTAHIYRLMEMECRRGRYHRVVPLLFPGISYAKLPEWMQQVPAIYRWPEEFKNLFFRLMKPESVVNQFVKSRQAKSLNGSTRNPIVYKTASLPQQ</sequence>
<dbReference type="GO" id="GO:0006959">
    <property type="term" value="P:humoral immune response"/>
    <property type="evidence" value="ECO:0007669"/>
    <property type="project" value="TreeGrafter"/>
</dbReference>
<gene>
    <name evidence="4" type="ORF">NP493_817g02007</name>
</gene>
<accession>A0AAD9NP46</accession>
<dbReference type="PROSITE" id="PS51534">
    <property type="entry name" value="SEFIR"/>
    <property type="match status" value="1"/>
</dbReference>
<keyword evidence="5" id="KW-1185">Reference proteome</keyword>
<reference evidence="4" key="1">
    <citation type="journal article" date="2023" name="Mol. Biol. Evol.">
        <title>Third-Generation Sequencing Reveals the Adaptive Role of the Epigenome in Three Deep-Sea Polychaetes.</title>
        <authorList>
            <person name="Perez M."/>
            <person name="Aroh O."/>
            <person name="Sun Y."/>
            <person name="Lan Y."/>
            <person name="Juniper S.K."/>
            <person name="Young C.R."/>
            <person name="Angers B."/>
            <person name="Qian P.Y."/>
        </authorList>
    </citation>
    <scope>NUCLEOTIDE SEQUENCE</scope>
    <source>
        <strain evidence="4">R07B-5</strain>
    </source>
</reference>
<dbReference type="InterPro" id="IPR053047">
    <property type="entry name" value="E3_ubiq_ligase_TRAF3IP2"/>
</dbReference>
<feature type="domain" description="Death" evidence="2">
    <location>
        <begin position="49"/>
        <end position="121"/>
    </location>
</feature>
<dbReference type="Proteomes" id="UP001209878">
    <property type="component" value="Unassembled WGS sequence"/>
</dbReference>
<feature type="region of interest" description="Disordered" evidence="1">
    <location>
        <begin position="1"/>
        <end position="22"/>
    </location>
</feature>
<dbReference type="PANTHER" id="PTHR34257">
    <property type="entry name" value="ADAPTER PROTEIN CIKS"/>
    <property type="match status" value="1"/>
</dbReference>
<evidence type="ECO:0000259" key="3">
    <source>
        <dbReference type="PROSITE" id="PS51534"/>
    </source>
</evidence>
<name>A0AAD9NP46_RIDPI</name>
<evidence type="ECO:0000259" key="2">
    <source>
        <dbReference type="PROSITE" id="PS50017"/>
    </source>
</evidence>
<dbReference type="Gene3D" id="1.10.533.10">
    <property type="entry name" value="Death Domain, Fas"/>
    <property type="match status" value="1"/>
</dbReference>
<protein>
    <submittedName>
        <fullName evidence="4">Uncharacterized protein</fullName>
    </submittedName>
</protein>
<dbReference type="InterPro" id="IPR011029">
    <property type="entry name" value="DEATH-like_dom_sf"/>
</dbReference>
<dbReference type="AlphaFoldDB" id="A0AAD9NP46"/>
<dbReference type="Pfam" id="PF00531">
    <property type="entry name" value="Death"/>
    <property type="match status" value="1"/>
</dbReference>